<gene>
    <name evidence="2" type="ORF">TWF730_006587</name>
</gene>
<accession>A0AAV9VF38</accession>
<feature type="compositionally biased region" description="Basic and acidic residues" evidence="1">
    <location>
        <begin position="83"/>
        <end position="93"/>
    </location>
</feature>
<organism evidence="2 3">
    <name type="scientific">Orbilia blumenaviensis</name>
    <dbReference type="NCBI Taxonomy" id="1796055"/>
    <lineage>
        <taxon>Eukaryota</taxon>
        <taxon>Fungi</taxon>
        <taxon>Dikarya</taxon>
        <taxon>Ascomycota</taxon>
        <taxon>Pezizomycotina</taxon>
        <taxon>Orbiliomycetes</taxon>
        <taxon>Orbiliales</taxon>
        <taxon>Orbiliaceae</taxon>
        <taxon>Orbilia</taxon>
    </lineage>
</organism>
<dbReference type="EMBL" id="JAVHNS010000003">
    <property type="protein sequence ID" value="KAK6360444.1"/>
    <property type="molecule type" value="Genomic_DNA"/>
</dbReference>
<sequence length="392" mass="44768">MGDPYRSYRPPRGEPRYDYPDEYEYPPYPTRGGTQEPVYDRAYGDPYARESGYDPMPPAPRPGAPRGDYRAPRGDYRPPPIRAEPDYSRRGGRDYVPPAPRAGDPYTNPAYYPPEDRAHRAPPPPRDAYERGYPPEPGYRDDGRYRRRRDDEYEVPPHTREYDYNYEPEPPASQRRPAPPIDYRAGAPAAYEVEPVRRRPQRDPAPGLSSSMPSRPSPESGDDEFTLPAEGIKKEVLQKYITRFLGNDAVSRGPMKEGDILVYKYLAYRQFTTEQIRDLKRMSDLSEPGYARGMDTRAREPPGAVIATSSSRPSGRRNTDEDSMMTEPVIPRDEYVYTAGNQGTRAPAREIRAGRSPHDPPYSTSYHDPARHGRQPIEASAMRQDDDDEMED</sequence>
<protein>
    <submittedName>
        <fullName evidence="2">Uncharacterized protein</fullName>
    </submittedName>
</protein>
<keyword evidence="3" id="KW-1185">Reference proteome</keyword>
<feature type="compositionally biased region" description="Basic and acidic residues" evidence="1">
    <location>
        <begin position="138"/>
        <end position="163"/>
    </location>
</feature>
<feature type="compositionally biased region" description="Low complexity" evidence="1">
    <location>
        <begin position="206"/>
        <end position="219"/>
    </location>
</feature>
<dbReference type="Proteomes" id="UP001373714">
    <property type="component" value="Unassembled WGS sequence"/>
</dbReference>
<evidence type="ECO:0000313" key="2">
    <source>
        <dbReference type="EMBL" id="KAK6360444.1"/>
    </source>
</evidence>
<proteinExistence type="predicted"/>
<reference evidence="2 3" key="1">
    <citation type="submission" date="2019-10" db="EMBL/GenBank/DDBJ databases">
        <authorList>
            <person name="Palmer J.M."/>
        </authorList>
    </citation>
    <scope>NUCLEOTIDE SEQUENCE [LARGE SCALE GENOMIC DNA]</scope>
    <source>
        <strain evidence="2 3">TWF730</strain>
    </source>
</reference>
<comment type="caution">
    <text evidence="2">The sequence shown here is derived from an EMBL/GenBank/DDBJ whole genome shotgun (WGS) entry which is preliminary data.</text>
</comment>
<feature type="compositionally biased region" description="Basic and acidic residues" evidence="1">
    <location>
        <begin position="38"/>
        <end position="52"/>
    </location>
</feature>
<name>A0AAV9VF38_9PEZI</name>
<feature type="region of interest" description="Disordered" evidence="1">
    <location>
        <begin position="1"/>
        <end position="230"/>
    </location>
</feature>
<evidence type="ECO:0000256" key="1">
    <source>
        <dbReference type="SAM" id="MobiDB-lite"/>
    </source>
</evidence>
<feature type="compositionally biased region" description="Basic and acidic residues" evidence="1">
    <location>
        <begin position="67"/>
        <end position="76"/>
    </location>
</feature>
<evidence type="ECO:0000313" key="3">
    <source>
        <dbReference type="Proteomes" id="UP001373714"/>
    </source>
</evidence>
<dbReference type="AlphaFoldDB" id="A0AAV9VF38"/>
<feature type="compositionally biased region" description="Basic and acidic residues" evidence="1">
    <location>
        <begin position="347"/>
        <end position="358"/>
    </location>
</feature>
<feature type="region of interest" description="Disordered" evidence="1">
    <location>
        <begin position="287"/>
        <end position="392"/>
    </location>
</feature>